<organism evidence="1">
    <name type="scientific">marine sediment metagenome</name>
    <dbReference type="NCBI Taxonomy" id="412755"/>
    <lineage>
        <taxon>unclassified sequences</taxon>
        <taxon>metagenomes</taxon>
        <taxon>ecological metagenomes</taxon>
    </lineage>
</organism>
<dbReference type="AlphaFoldDB" id="X1L188"/>
<sequence length="64" mass="7745">YDDLFDCFSYNKKKLLENPINDLSMNFWFENRIINKEPIIDKFKLDGLCNNQINLSLFDIKRLL</sequence>
<dbReference type="EMBL" id="BARU01047079">
    <property type="protein sequence ID" value="GAH96204.1"/>
    <property type="molecule type" value="Genomic_DNA"/>
</dbReference>
<name>X1L188_9ZZZZ</name>
<comment type="caution">
    <text evidence="1">The sequence shown here is derived from an EMBL/GenBank/DDBJ whole genome shotgun (WGS) entry which is preliminary data.</text>
</comment>
<feature type="non-terminal residue" evidence="1">
    <location>
        <position position="1"/>
    </location>
</feature>
<reference evidence="1" key="1">
    <citation type="journal article" date="2014" name="Front. Microbiol.">
        <title>High frequency of phylogenetically diverse reductive dehalogenase-homologous genes in deep subseafloor sedimentary metagenomes.</title>
        <authorList>
            <person name="Kawai M."/>
            <person name="Futagami T."/>
            <person name="Toyoda A."/>
            <person name="Takaki Y."/>
            <person name="Nishi S."/>
            <person name="Hori S."/>
            <person name="Arai W."/>
            <person name="Tsubouchi T."/>
            <person name="Morono Y."/>
            <person name="Uchiyama I."/>
            <person name="Ito T."/>
            <person name="Fujiyama A."/>
            <person name="Inagaki F."/>
            <person name="Takami H."/>
        </authorList>
    </citation>
    <scope>NUCLEOTIDE SEQUENCE</scope>
    <source>
        <strain evidence="1">Expedition CK06-06</strain>
    </source>
</reference>
<evidence type="ECO:0000313" key="1">
    <source>
        <dbReference type="EMBL" id="GAH96204.1"/>
    </source>
</evidence>
<accession>X1L188</accession>
<gene>
    <name evidence="1" type="ORF">S03H2_70712</name>
</gene>
<protein>
    <submittedName>
        <fullName evidence="1">Uncharacterized protein</fullName>
    </submittedName>
</protein>
<proteinExistence type="predicted"/>